<dbReference type="Proteomes" id="UP000183496">
    <property type="component" value="Unassembled WGS sequence"/>
</dbReference>
<dbReference type="AlphaFoldDB" id="A0AAJ4W4P8"/>
<dbReference type="GO" id="GO:0005829">
    <property type="term" value="C:cytosol"/>
    <property type="evidence" value="ECO:0007669"/>
    <property type="project" value="TreeGrafter"/>
</dbReference>
<keyword evidence="3" id="KW-0175">Coiled coil</keyword>
<evidence type="ECO:0000256" key="2">
    <source>
        <dbReference type="ARBA" id="ARBA00022729"/>
    </source>
</evidence>
<evidence type="ECO:0000313" key="6">
    <source>
        <dbReference type="EMBL" id="SER00500.1"/>
    </source>
</evidence>
<comment type="caution">
    <text evidence="6">The sequence shown here is derived from an EMBL/GenBank/DDBJ whole genome shotgun (WGS) entry which is preliminary data.</text>
</comment>
<dbReference type="PANTHER" id="PTHR35089">
    <property type="entry name" value="CHAPERONE PROTEIN SKP"/>
    <property type="match status" value="1"/>
</dbReference>
<organism evidence="6 7">
    <name type="scientific">Myroides profundi</name>
    <dbReference type="NCBI Taxonomy" id="480520"/>
    <lineage>
        <taxon>Bacteria</taxon>
        <taxon>Pseudomonadati</taxon>
        <taxon>Bacteroidota</taxon>
        <taxon>Flavobacteriia</taxon>
        <taxon>Flavobacteriales</taxon>
        <taxon>Flavobacteriaceae</taxon>
        <taxon>Myroides</taxon>
    </lineage>
</organism>
<dbReference type="EMBL" id="FOFY01000008">
    <property type="protein sequence ID" value="SER00500.1"/>
    <property type="molecule type" value="Genomic_DNA"/>
</dbReference>
<dbReference type="Gene3D" id="3.30.910.20">
    <property type="entry name" value="Skp domain"/>
    <property type="match status" value="1"/>
</dbReference>
<accession>A0AAJ4W4P8</accession>
<feature type="coiled-coil region" evidence="3">
    <location>
        <begin position="52"/>
        <end position="105"/>
    </location>
</feature>
<feature type="region of interest" description="Disordered" evidence="4">
    <location>
        <begin position="176"/>
        <end position="213"/>
    </location>
</feature>
<evidence type="ECO:0000256" key="3">
    <source>
        <dbReference type="SAM" id="Coils"/>
    </source>
</evidence>
<gene>
    <name evidence="6" type="ORF">SAMN04488089_10876</name>
</gene>
<evidence type="ECO:0000313" key="7">
    <source>
        <dbReference type="Proteomes" id="UP000183496"/>
    </source>
</evidence>
<dbReference type="InterPro" id="IPR024930">
    <property type="entry name" value="Skp_dom_sf"/>
</dbReference>
<name>A0AAJ4W4P8_MYRPR</name>
<evidence type="ECO:0000256" key="1">
    <source>
        <dbReference type="ARBA" id="ARBA00009091"/>
    </source>
</evidence>
<evidence type="ECO:0000256" key="5">
    <source>
        <dbReference type="SAM" id="SignalP"/>
    </source>
</evidence>
<dbReference type="GO" id="GO:0051082">
    <property type="term" value="F:unfolded protein binding"/>
    <property type="evidence" value="ECO:0007669"/>
    <property type="project" value="InterPro"/>
</dbReference>
<feature type="region of interest" description="Disordered" evidence="4">
    <location>
        <begin position="270"/>
        <end position="387"/>
    </location>
</feature>
<keyword evidence="7" id="KW-1185">Reference proteome</keyword>
<reference evidence="6 7" key="1">
    <citation type="submission" date="2016-10" db="EMBL/GenBank/DDBJ databases">
        <authorList>
            <person name="Varghese N."/>
            <person name="Submissions S."/>
        </authorList>
    </citation>
    <scope>NUCLEOTIDE SEQUENCE [LARGE SCALE GENOMIC DNA]</scope>
    <source>
        <strain evidence="7">DSM 19823 / KCTC 23066 / CCTCC M 208030 / D25</strain>
    </source>
</reference>
<dbReference type="SUPFAM" id="SSF111384">
    <property type="entry name" value="OmpH-like"/>
    <property type="match status" value="1"/>
</dbReference>
<comment type="similarity">
    <text evidence="1">Belongs to the Skp family.</text>
</comment>
<dbReference type="GO" id="GO:0050821">
    <property type="term" value="P:protein stabilization"/>
    <property type="evidence" value="ECO:0007669"/>
    <property type="project" value="TreeGrafter"/>
</dbReference>
<feature type="compositionally biased region" description="Basic and acidic residues" evidence="4">
    <location>
        <begin position="194"/>
        <end position="213"/>
    </location>
</feature>
<dbReference type="RefSeq" id="WP_041888928.1">
    <property type="nucleotide sequence ID" value="NZ_CP010817.1"/>
</dbReference>
<dbReference type="PANTHER" id="PTHR35089:SF1">
    <property type="entry name" value="CHAPERONE PROTEIN SKP"/>
    <property type="match status" value="1"/>
</dbReference>
<feature type="chain" id="PRO_5042540464" evidence="5">
    <location>
        <begin position="20"/>
        <end position="419"/>
    </location>
</feature>
<dbReference type="Pfam" id="PF03938">
    <property type="entry name" value="OmpH"/>
    <property type="match status" value="1"/>
</dbReference>
<dbReference type="KEGG" id="mpw:MPR_0566"/>
<protein>
    <submittedName>
        <fullName evidence="6">Periplasmic chaperone for outer membrane proteins Skp</fullName>
    </submittedName>
</protein>
<evidence type="ECO:0000256" key="4">
    <source>
        <dbReference type="SAM" id="MobiDB-lite"/>
    </source>
</evidence>
<keyword evidence="2 5" id="KW-0732">Signal</keyword>
<proteinExistence type="inferred from homology"/>
<feature type="signal peptide" evidence="5">
    <location>
        <begin position="1"/>
        <end position="19"/>
    </location>
</feature>
<dbReference type="InterPro" id="IPR005632">
    <property type="entry name" value="Chaperone_Skp"/>
</dbReference>
<sequence length="419" mass="50097">MKTYLTLLFSIFGLVSVVAQGGSARVAYIDMEYILSQTPEYLQATTQLDERANTWKGDVDKKKAEIKKLKDNLAAERILLTRDLIEEKEEEISILEEELFQYQQKRFGTSGDLITQKIMLAKPIQDQVFAVVEDIAEARKFDYVLDKNSEATMVIATKKHDISDLVLRRLATARRKQGMTKSEAQAVEEEEQKEDAMSLRQSRREEQQRRKEEAERIMRIEEKKRKEELANDVNYQKEQELQRRKEEQIKEQIERQEKLKQEKADKIEAQKKLIQERQQQAEDKRLQNEKNREQATQERLKMMEEQQAESDRRKAERDKLIQDELERRKQQALDHQSKKSSVDIEKLQEERRLAQEKREADQKRKQEEAMKRRQELIDESLRKQEERRQRILKEQEDRKLLILQKQEEARKKAEEANKK</sequence>
<dbReference type="SMART" id="SM00935">
    <property type="entry name" value="OmpH"/>
    <property type="match status" value="1"/>
</dbReference>